<dbReference type="Proteomes" id="UP000523007">
    <property type="component" value="Unassembled WGS sequence"/>
</dbReference>
<dbReference type="Pfam" id="PF12728">
    <property type="entry name" value="HTH_17"/>
    <property type="match status" value="1"/>
</dbReference>
<dbReference type="InterPro" id="IPR009061">
    <property type="entry name" value="DNA-bd_dom_put_sf"/>
</dbReference>
<protein>
    <submittedName>
        <fullName evidence="2">Putative DNA-binding transcriptional regulator AlpA</fullName>
    </submittedName>
</protein>
<feature type="domain" description="Helix-turn-helix" evidence="1">
    <location>
        <begin position="11"/>
        <end position="60"/>
    </location>
</feature>
<dbReference type="SUPFAM" id="SSF46955">
    <property type="entry name" value="Putative DNA-binding domain"/>
    <property type="match status" value="1"/>
</dbReference>
<dbReference type="Gene3D" id="1.10.1660.10">
    <property type="match status" value="1"/>
</dbReference>
<reference evidence="2 3" key="1">
    <citation type="submission" date="2020-08" db="EMBL/GenBank/DDBJ databases">
        <title>Sequencing the genomes of 1000 actinobacteria strains.</title>
        <authorList>
            <person name="Klenk H.-P."/>
        </authorList>
    </citation>
    <scope>NUCLEOTIDE SEQUENCE [LARGE SCALE GENOMIC DNA]</scope>
    <source>
        <strain evidence="2 3">DSM 102030</strain>
    </source>
</reference>
<evidence type="ECO:0000259" key="1">
    <source>
        <dbReference type="Pfam" id="PF12728"/>
    </source>
</evidence>
<dbReference type="EMBL" id="JACHJT010000001">
    <property type="protein sequence ID" value="MBB4934583.1"/>
    <property type="molecule type" value="Genomic_DNA"/>
</dbReference>
<gene>
    <name evidence="2" type="ORF">F4561_005403</name>
</gene>
<proteinExistence type="predicted"/>
<name>A0A7W7RN00_9ACTN</name>
<comment type="caution">
    <text evidence="2">The sequence shown here is derived from an EMBL/GenBank/DDBJ whole genome shotgun (WGS) entry which is preliminary data.</text>
</comment>
<dbReference type="RefSeq" id="WP_184582756.1">
    <property type="nucleotide sequence ID" value="NZ_JACHJT010000001.1"/>
</dbReference>
<dbReference type="InterPro" id="IPR041657">
    <property type="entry name" value="HTH_17"/>
</dbReference>
<evidence type="ECO:0000313" key="2">
    <source>
        <dbReference type="EMBL" id="MBB4934583.1"/>
    </source>
</evidence>
<evidence type="ECO:0000313" key="3">
    <source>
        <dbReference type="Proteomes" id="UP000523007"/>
    </source>
</evidence>
<organism evidence="2 3">
    <name type="scientific">Lipingzhangella halophila</name>
    <dbReference type="NCBI Taxonomy" id="1783352"/>
    <lineage>
        <taxon>Bacteria</taxon>
        <taxon>Bacillati</taxon>
        <taxon>Actinomycetota</taxon>
        <taxon>Actinomycetes</taxon>
        <taxon>Streptosporangiales</taxon>
        <taxon>Nocardiopsidaceae</taxon>
        <taxon>Lipingzhangella</taxon>
    </lineage>
</organism>
<sequence>MATHNGETTVLRSGEVAEILGVSPVTVWKWYQRGKLLPDFVTPGGSTRYYQTSIDKFLEELANKV</sequence>
<dbReference type="AlphaFoldDB" id="A0A7W7RN00"/>
<keyword evidence="2" id="KW-0238">DNA-binding</keyword>
<accession>A0A7W7RN00</accession>
<dbReference type="GO" id="GO:0003677">
    <property type="term" value="F:DNA binding"/>
    <property type="evidence" value="ECO:0007669"/>
    <property type="project" value="UniProtKB-KW"/>
</dbReference>
<keyword evidence="3" id="KW-1185">Reference proteome</keyword>